<dbReference type="EMBL" id="MK500558">
    <property type="protein sequence ID" value="QBK91644.1"/>
    <property type="molecule type" value="Genomic_DNA"/>
</dbReference>
<accession>A0A481Z6Z7</accession>
<protein>
    <recommendedName>
        <fullName evidence="2">Methyltransferase</fullName>
    </recommendedName>
</protein>
<organism evidence="1">
    <name type="scientific">Pithovirus LCPAC302</name>
    <dbReference type="NCBI Taxonomy" id="2506593"/>
    <lineage>
        <taxon>Viruses</taxon>
        <taxon>Pithoviruses</taxon>
    </lineage>
</organism>
<evidence type="ECO:0000313" key="1">
    <source>
        <dbReference type="EMBL" id="QBK91644.1"/>
    </source>
</evidence>
<dbReference type="InterPro" id="IPR027555">
    <property type="entry name" value="Mo5U34_MeTrfas-like"/>
</dbReference>
<dbReference type="InterPro" id="IPR029063">
    <property type="entry name" value="SAM-dependent_MTases_sf"/>
</dbReference>
<evidence type="ECO:0008006" key="2">
    <source>
        <dbReference type="Google" id="ProtNLM"/>
    </source>
</evidence>
<sequence>MSSDKTSIEFVIITGLSGSGKTRYCNNSNVPFLIYDDIFNYANSSLSFDKIDNFLDINKNNIIYLDVYNRDLIEYIKNKIPKCIFTCKFLYLDLDNYYEILTIKDPRDFISNNNFSYDNYILNIKNSIIALDELTNQLYNENIISKITYVYRTVENNYINYDNNSHLTEILNINKKDIALNYIDRTSGHSSYQSIILDNEYIKRGTEKDWITFENILKCTSLKGKIICDTGCFNGYFSFKCINEGVKKIIGIDHNEAAIKICKKLCMWNNYHLYNLGNKEDTCGIDFRLKKIGKDEIFNDEDDIDIIFALNYLHHLKNELGMDTFNTVIDSFFKNSKEVIFEINEPEIEYVSALSKTNNFILKNKIESHRKTSFGNRWILHYINII</sequence>
<dbReference type="Gene3D" id="3.40.50.150">
    <property type="entry name" value="Vaccinia Virus protein VP39"/>
    <property type="match status" value="1"/>
</dbReference>
<reference evidence="1" key="1">
    <citation type="journal article" date="2019" name="MBio">
        <title>Virus Genomes from Deep Sea Sediments Expand the Ocean Megavirome and Support Independent Origins of Viral Gigantism.</title>
        <authorList>
            <person name="Backstrom D."/>
            <person name="Yutin N."/>
            <person name="Jorgensen S.L."/>
            <person name="Dharamshi J."/>
            <person name="Homa F."/>
            <person name="Zaremba-Niedwiedzka K."/>
            <person name="Spang A."/>
            <person name="Wolf Y.I."/>
            <person name="Koonin E.V."/>
            <person name="Ettema T.J."/>
        </authorList>
    </citation>
    <scope>NUCLEOTIDE SEQUENCE</scope>
</reference>
<name>A0A481Z6Z7_9VIRU</name>
<gene>
    <name evidence="1" type="ORF">LCPAC302_02640</name>
</gene>
<dbReference type="Pfam" id="PF08003">
    <property type="entry name" value="Methyltransf_9"/>
    <property type="match status" value="1"/>
</dbReference>
<dbReference type="SUPFAM" id="SSF53335">
    <property type="entry name" value="S-adenosyl-L-methionine-dependent methyltransferases"/>
    <property type="match status" value="1"/>
</dbReference>
<proteinExistence type="predicted"/>